<dbReference type="InterPro" id="IPR037516">
    <property type="entry name" value="Tripartite_DENN"/>
</dbReference>
<dbReference type="GO" id="GO:0031267">
    <property type="term" value="F:small GTPase binding"/>
    <property type="evidence" value="ECO:0007669"/>
    <property type="project" value="InterPro"/>
</dbReference>
<dbReference type="PANTHER" id="PTHR46070">
    <property type="entry name" value="PINSTRIPE, ISOFORM A"/>
    <property type="match status" value="1"/>
</dbReference>
<dbReference type="EMBL" id="MKHE01000022">
    <property type="protein sequence ID" value="OWK03853.1"/>
    <property type="molecule type" value="Genomic_DNA"/>
</dbReference>
<evidence type="ECO:0000256" key="1">
    <source>
        <dbReference type="ARBA" id="ARBA00022658"/>
    </source>
</evidence>
<keyword evidence="4" id="KW-1185">Reference proteome</keyword>
<dbReference type="InterPro" id="IPR043153">
    <property type="entry name" value="DENN_C"/>
</dbReference>
<protein>
    <submittedName>
        <fullName evidence="3">DENND5B</fullName>
    </submittedName>
</protein>
<dbReference type="AlphaFoldDB" id="A0A212CCX2"/>
<dbReference type="InterPro" id="IPR001194">
    <property type="entry name" value="cDENN_dom"/>
</dbReference>
<dbReference type="InterPro" id="IPR047278">
    <property type="entry name" value="DEN5A/B"/>
</dbReference>
<dbReference type="PROSITE" id="PS50211">
    <property type="entry name" value="DENN"/>
    <property type="match status" value="1"/>
</dbReference>
<dbReference type="GO" id="GO:0005085">
    <property type="term" value="F:guanyl-nucleotide exchange factor activity"/>
    <property type="evidence" value="ECO:0007669"/>
    <property type="project" value="UniProtKB-KW"/>
</dbReference>
<dbReference type="OrthoDB" id="6019893at2759"/>
<dbReference type="Proteomes" id="UP000242450">
    <property type="component" value="Chromosome 22"/>
</dbReference>
<sequence>MTVAEGITTLLFPFQWQHVYVPILPASLLHFLDAPVPYLMGLQSKEGTDRSKLELPQEANLCFVDIDNHFIELPEEFPQFPNKVDFIQELSEVLLQFGIPPEGSLHCSESATKLKNLVLKDLVNDKKNGNVSANSISMYELLKGNETIARLQALAKRTGVTVEKMDLSASLSEKEKDLKLQCEEAELRDYQLNVQLREVFANRFTQMFADYEAFVIQTAQDLESWLTNREQMQNFDKVKRTRVSLFVVLNRLYVIDFVNFF</sequence>
<keyword evidence="1" id="KW-0344">Guanine-nucleotide releasing factor</keyword>
<feature type="domain" description="UDENN" evidence="2">
    <location>
        <begin position="1"/>
        <end position="261"/>
    </location>
</feature>
<name>A0A212CCX2_CEREH</name>
<accession>A0A212CCX2</accession>
<dbReference type="Pfam" id="PF02141">
    <property type="entry name" value="DENN"/>
    <property type="match status" value="1"/>
</dbReference>
<reference evidence="3 4" key="1">
    <citation type="journal article" date="2018" name="Mol. Genet. Genomics">
        <title>The red deer Cervus elaphus genome CerEla1.0: sequencing, annotating, genes, and chromosomes.</title>
        <authorList>
            <person name="Bana N.A."/>
            <person name="Nyiri A."/>
            <person name="Nagy J."/>
            <person name="Frank K."/>
            <person name="Nagy T."/>
            <person name="Steger V."/>
            <person name="Schiller M."/>
            <person name="Lakatos P."/>
            <person name="Sugar L."/>
            <person name="Horn P."/>
            <person name="Barta E."/>
            <person name="Orosz L."/>
        </authorList>
    </citation>
    <scope>NUCLEOTIDE SEQUENCE [LARGE SCALE GENOMIC DNA]</scope>
    <source>
        <strain evidence="3">Hungarian</strain>
    </source>
</reference>
<evidence type="ECO:0000313" key="4">
    <source>
        <dbReference type="Proteomes" id="UP000242450"/>
    </source>
</evidence>
<proteinExistence type="predicted"/>
<gene>
    <name evidence="3" type="ORF">Celaphus_00014096</name>
</gene>
<evidence type="ECO:0000259" key="2">
    <source>
        <dbReference type="PROSITE" id="PS50211"/>
    </source>
</evidence>
<organism evidence="3 4">
    <name type="scientific">Cervus elaphus hippelaphus</name>
    <name type="common">European red deer</name>
    <dbReference type="NCBI Taxonomy" id="46360"/>
    <lineage>
        <taxon>Eukaryota</taxon>
        <taxon>Metazoa</taxon>
        <taxon>Chordata</taxon>
        <taxon>Craniata</taxon>
        <taxon>Vertebrata</taxon>
        <taxon>Euteleostomi</taxon>
        <taxon>Mammalia</taxon>
        <taxon>Eutheria</taxon>
        <taxon>Laurasiatheria</taxon>
        <taxon>Artiodactyla</taxon>
        <taxon>Ruminantia</taxon>
        <taxon>Pecora</taxon>
        <taxon>Cervidae</taxon>
        <taxon>Cervinae</taxon>
        <taxon>Cervus</taxon>
    </lineage>
</organism>
<comment type="caution">
    <text evidence="3">The sequence shown here is derived from an EMBL/GenBank/DDBJ whole genome shotgun (WGS) entry which is preliminary data.</text>
</comment>
<evidence type="ECO:0000313" key="3">
    <source>
        <dbReference type="EMBL" id="OWK03853.1"/>
    </source>
</evidence>
<dbReference type="Gene3D" id="3.40.50.11500">
    <property type="match status" value="1"/>
</dbReference>
<dbReference type="PANTHER" id="PTHR46070:SF3">
    <property type="entry name" value="DENN DOMAIN-CONTAINING PROTEIN 5B"/>
    <property type="match status" value="1"/>
</dbReference>